<evidence type="ECO:0000259" key="9">
    <source>
        <dbReference type="PROSITE" id="PS51413"/>
    </source>
</evidence>
<feature type="non-terminal residue" evidence="10">
    <location>
        <position position="1"/>
    </location>
</feature>
<dbReference type="InterPro" id="IPR000330">
    <property type="entry name" value="SNF2_N"/>
</dbReference>
<accession>A0A448XIB2</accession>
<feature type="region of interest" description="Disordered" evidence="8">
    <location>
        <begin position="218"/>
        <end position="239"/>
    </location>
</feature>
<dbReference type="Pfam" id="PF13892">
    <property type="entry name" value="DBINO"/>
    <property type="match status" value="1"/>
</dbReference>
<keyword evidence="4 7" id="KW-0067">ATP-binding</keyword>
<organism evidence="10 11">
    <name type="scientific">Protopolystoma xenopodis</name>
    <dbReference type="NCBI Taxonomy" id="117903"/>
    <lineage>
        <taxon>Eukaryota</taxon>
        <taxon>Metazoa</taxon>
        <taxon>Spiralia</taxon>
        <taxon>Lophotrochozoa</taxon>
        <taxon>Platyhelminthes</taxon>
        <taxon>Monogenea</taxon>
        <taxon>Polyopisthocotylea</taxon>
        <taxon>Polystomatidea</taxon>
        <taxon>Polystomatidae</taxon>
        <taxon>Protopolystoma</taxon>
    </lineage>
</organism>
<evidence type="ECO:0000256" key="7">
    <source>
        <dbReference type="RuleBase" id="RU368001"/>
    </source>
</evidence>
<dbReference type="GO" id="GO:0031011">
    <property type="term" value="C:Ino80 complex"/>
    <property type="evidence" value="ECO:0007669"/>
    <property type="project" value="UniProtKB-UniRule"/>
</dbReference>
<evidence type="ECO:0000256" key="8">
    <source>
        <dbReference type="SAM" id="MobiDB-lite"/>
    </source>
</evidence>
<gene>
    <name evidence="10" type="ORF">PXEA_LOCUS30578</name>
</gene>
<keyword evidence="5 7" id="KW-0238">DNA-binding</keyword>
<dbReference type="GO" id="GO:0005524">
    <property type="term" value="F:ATP binding"/>
    <property type="evidence" value="ECO:0007669"/>
    <property type="project" value="UniProtKB-UniRule"/>
</dbReference>
<dbReference type="GO" id="GO:0016887">
    <property type="term" value="F:ATP hydrolysis activity"/>
    <property type="evidence" value="ECO:0007669"/>
    <property type="project" value="TreeGrafter"/>
</dbReference>
<evidence type="ECO:0000256" key="3">
    <source>
        <dbReference type="ARBA" id="ARBA00022763"/>
    </source>
</evidence>
<comment type="catalytic activity">
    <reaction evidence="7">
        <text>ATP + H2O = ADP + phosphate + H(+)</text>
        <dbReference type="Rhea" id="RHEA:13065"/>
        <dbReference type="ChEBI" id="CHEBI:15377"/>
        <dbReference type="ChEBI" id="CHEBI:15378"/>
        <dbReference type="ChEBI" id="CHEBI:30616"/>
        <dbReference type="ChEBI" id="CHEBI:43474"/>
        <dbReference type="ChEBI" id="CHEBI:456216"/>
    </reaction>
</comment>
<comment type="domain">
    <text evidence="7">The DBINO region is involved in binding to DNA.</text>
</comment>
<feature type="region of interest" description="Disordered" evidence="8">
    <location>
        <begin position="284"/>
        <end position="305"/>
    </location>
</feature>
<feature type="compositionally biased region" description="Acidic residues" evidence="8">
    <location>
        <begin position="292"/>
        <end position="302"/>
    </location>
</feature>
<comment type="subunit">
    <text evidence="7">Component of the INO80 chromatin-remodeling complex.</text>
</comment>
<dbReference type="InterPro" id="IPR027417">
    <property type="entry name" value="P-loop_NTPase"/>
</dbReference>
<dbReference type="GO" id="GO:0003677">
    <property type="term" value="F:DNA binding"/>
    <property type="evidence" value="ECO:0007669"/>
    <property type="project" value="UniProtKB-UniRule"/>
</dbReference>
<comment type="caution">
    <text evidence="10">The sequence shown here is derived from an EMBL/GenBank/DDBJ whole genome shotgun (WGS) entry which is preliminary data.</text>
</comment>
<evidence type="ECO:0000256" key="5">
    <source>
        <dbReference type="ARBA" id="ARBA00023125"/>
    </source>
</evidence>
<reference evidence="10" key="1">
    <citation type="submission" date="2018-11" db="EMBL/GenBank/DDBJ databases">
        <authorList>
            <consortium name="Pathogen Informatics"/>
        </authorList>
    </citation>
    <scope>NUCLEOTIDE SEQUENCE</scope>
</reference>
<dbReference type="PROSITE" id="PS51413">
    <property type="entry name" value="DBINO"/>
    <property type="match status" value="1"/>
</dbReference>
<dbReference type="InterPro" id="IPR050520">
    <property type="entry name" value="INO80/SWR1_helicase"/>
</dbReference>
<dbReference type="InterPro" id="IPR020838">
    <property type="entry name" value="DBINO"/>
</dbReference>
<keyword evidence="11" id="KW-1185">Reference proteome</keyword>
<name>A0A448XIB2_9PLAT</name>
<evidence type="ECO:0000256" key="1">
    <source>
        <dbReference type="ARBA" id="ARBA00004123"/>
    </source>
</evidence>
<keyword evidence="3 7" id="KW-0227">DNA damage</keyword>
<feature type="compositionally biased region" description="Polar residues" evidence="8">
    <location>
        <begin position="228"/>
        <end position="239"/>
    </location>
</feature>
<dbReference type="SUPFAM" id="SSF52540">
    <property type="entry name" value="P-loop containing nucleoside triphosphate hydrolases"/>
    <property type="match status" value="1"/>
</dbReference>
<protein>
    <recommendedName>
        <fullName evidence="7">Chromatin-remodeling ATPase INO80</fullName>
        <ecNumber evidence="7">3.6.4.-</ecNumber>
    </recommendedName>
</protein>
<dbReference type="EC" id="3.6.4.-" evidence="7"/>
<keyword evidence="7" id="KW-0378">Hydrolase</keyword>
<comment type="function">
    <text evidence="7">ATPase component of the INO80 complex which remodels chromatin by shifting nucleosomes and is involved in DNA repair.</text>
</comment>
<dbReference type="Pfam" id="PF00176">
    <property type="entry name" value="SNF2-rel_dom"/>
    <property type="match status" value="1"/>
</dbReference>
<dbReference type="EMBL" id="CAAALY010254116">
    <property type="protein sequence ID" value="VEL37138.1"/>
    <property type="molecule type" value="Genomic_DNA"/>
</dbReference>
<keyword evidence="6 7" id="KW-0234">DNA repair</keyword>
<dbReference type="GO" id="GO:0006281">
    <property type="term" value="P:DNA repair"/>
    <property type="evidence" value="ECO:0007669"/>
    <property type="project" value="UniProtKB-UniRule"/>
</dbReference>
<evidence type="ECO:0000256" key="4">
    <source>
        <dbReference type="ARBA" id="ARBA00022840"/>
    </source>
</evidence>
<evidence type="ECO:0000256" key="6">
    <source>
        <dbReference type="ARBA" id="ARBA00023204"/>
    </source>
</evidence>
<proteinExistence type="inferred from homology"/>
<evidence type="ECO:0000313" key="10">
    <source>
        <dbReference type="EMBL" id="VEL37138.1"/>
    </source>
</evidence>
<dbReference type="GO" id="GO:0042393">
    <property type="term" value="F:histone binding"/>
    <property type="evidence" value="ECO:0007669"/>
    <property type="project" value="TreeGrafter"/>
</dbReference>
<dbReference type="PANTHER" id="PTHR45685:SF2">
    <property type="entry name" value="CHROMATIN-REMODELING ATPASE INO80"/>
    <property type="match status" value="1"/>
</dbReference>
<dbReference type="GO" id="GO:0006338">
    <property type="term" value="P:chromatin remodeling"/>
    <property type="evidence" value="ECO:0007669"/>
    <property type="project" value="UniProtKB-UniRule"/>
</dbReference>
<dbReference type="Gene3D" id="3.40.50.10810">
    <property type="entry name" value="Tandem AAA-ATPase domain"/>
    <property type="match status" value="1"/>
</dbReference>
<comment type="similarity">
    <text evidence="7">Belongs to the SNF2/RAD54 helicase family.</text>
</comment>
<evidence type="ECO:0000256" key="2">
    <source>
        <dbReference type="ARBA" id="ARBA00022741"/>
    </source>
</evidence>
<keyword evidence="2" id="KW-0547">Nucleotide-binding</keyword>
<comment type="subcellular location">
    <subcellularLocation>
        <location evidence="1 7">Nucleus</location>
    </subcellularLocation>
</comment>
<dbReference type="AlphaFoldDB" id="A0A448XIB2"/>
<sequence>MTMLIDDAGEMSVRGRRLAREIALLWRTTLAAPASGSGESCGPSSSSAVVNGIALSDYAQVRANQSADAPLWMLFNSELTSFGAVGISCGGGVGSLVPGMLGVSGTAGTAPGNGLGIGANLIGSVGAAGCLGQTTAESAAVARRRAEKAAAEQRKADLELLEARRQQRKLNFLITQTELYAHFMAKKMMSSSSGSGCASSTVFDPNSINEASTLDIAGSVDNVDRSPSESTENGLASSERQIAALTKERGEVDDFVDDGMQTEMIERIQAEKMQNEEEHTAYIKANDLADGASEEQREDDEEETRRILSRLEEDVVCRHNELESMGNAAISESNTLERRSASSRSSVLAAAAKAAASRLGVNEFDDYDAQQIKELALAKVKRAVRDEQARTSMFSSIPNKTLFAPHSISKSALSNSTARGALPAIKDTASLGETAKLLLPKQDGDDVTTSTMERLLVDDGEADGAMARTPSLFCGELKAYQLRGLAWLLGLFDQGINGILADEMGLGKTIQTIAFLASLAE</sequence>
<dbReference type="OrthoDB" id="448448at2759"/>
<dbReference type="PANTHER" id="PTHR45685">
    <property type="entry name" value="HELICASE SRCAP-RELATED"/>
    <property type="match status" value="1"/>
</dbReference>
<evidence type="ECO:0000313" key="11">
    <source>
        <dbReference type="Proteomes" id="UP000784294"/>
    </source>
</evidence>
<feature type="domain" description="DBINO" evidence="9">
    <location>
        <begin position="143"/>
        <end position="190"/>
    </location>
</feature>
<dbReference type="InterPro" id="IPR038718">
    <property type="entry name" value="SNF2-like_sf"/>
</dbReference>
<dbReference type="Proteomes" id="UP000784294">
    <property type="component" value="Unassembled WGS sequence"/>
</dbReference>